<comment type="caution">
    <text evidence="2">The sequence shown here is derived from an EMBL/GenBank/DDBJ whole genome shotgun (WGS) entry which is preliminary data.</text>
</comment>
<keyword evidence="1" id="KW-0472">Membrane</keyword>
<feature type="transmembrane region" description="Helical" evidence="1">
    <location>
        <begin position="131"/>
        <end position="154"/>
    </location>
</feature>
<keyword evidence="3" id="KW-1185">Reference proteome</keyword>
<organism evidence="2 3">
    <name type="scientific">Rhodanobacter geophilus</name>
    <dbReference type="NCBI Taxonomy" id="3162488"/>
    <lineage>
        <taxon>Bacteria</taxon>
        <taxon>Pseudomonadati</taxon>
        <taxon>Pseudomonadota</taxon>
        <taxon>Gammaproteobacteria</taxon>
        <taxon>Lysobacterales</taxon>
        <taxon>Rhodanobacteraceae</taxon>
        <taxon>Rhodanobacter</taxon>
    </lineage>
</organism>
<reference evidence="2 3" key="1">
    <citation type="submission" date="2024-06" db="EMBL/GenBank/DDBJ databases">
        <authorList>
            <person name="Woo H."/>
        </authorList>
    </citation>
    <scope>NUCLEOTIDE SEQUENCE [LARGE SCALE GENOMIC DNA]</scope>
    <source>
        <strain evidence="2 3">S2-g</strain>
    </source>
</reference>
<sequence>MSDPEDFEAALRHDLLDAVREGAACAQNDDDNERDRQAIDDERIFIARFGFDRPRRYRESLIKLKHTVDLTDREIRLMHHTFSLRSDAQGVQLNASRGLAVLGHVVLGILCLQMINVWVLARHASMAPPMLAFRFSGLMIMLLAMGWFVHWVYIRPWQIQQRTRAQ</sequence>
<gene>
    <name evidence="2" type="ORF">ABQJ56_09095</name>
</gene>
<protein>
    <submittedName>
        <fullName evidence="2">Uncharacterized protein</fullName>
    </submittedName>
</protein>
<dbReference type="RefSeq" id="WP_367844696.1">
    <property type="nucleotide sequence ID" value="NZ_JBFOHL010000007.1"/>
</dbReference>
<evidence type="ECO:0000256" key="1">
    <source>
        <dbReference type="SAM" id="Phobius"/>
    </source>
</evidence>
<keyword evidence="1" id="KW-1133">Transmembrane helix</keyword>
<feature type="transmembrane region" description="Helical" evidence="1">
    <location>
        <begin position="99"/>
        <end position="119"/>
    </location>
</feature>
<evidence type="ECO:0000313" key="3">
    <source>
        <dbReference type="Proteomes" id="UP001556170"/>
    </source>
</evidence>
<accession>A0ABV3QP92</accession>
<evidence type="ECO:0000313" key="2">
    <source>
        <dbReference type="EMBL" id="MEW9624387.1"/>
    </source>
</evidence>
<name>A0ABV3QP92_9GAMM</name>
<keyword evidence="1" id="KW-0812">Transmembrane</keyword>
<proteinExistence type="predicted"/>
<dbReference type="EMBL" id="JBFOHL010000007">
    <property type="protein sequence ID" value="MEW9624387.1"/>
    <property type="molecule type" value="Genomic_DNA"/>
</dbReference>
<dbReference type="Proteomes" id="UP001556170">
    <property type="component" value="Unassembled WGS sequence"/>
</dbReference>